<accession>A0A5E4MRJ7</accession>
<dbReference type="AlphaFoldDB" id="A0A5E4MRJ7"/>
<keyword evidence="2" id="KW-1185">Reference proteome</keyword>
<gene>
    <name evidence="1" type="ORF">CINCED_3A015589</name>
</gene>
<proteinExistence type="predicted"/>
<protein>
    <submittedName>
        <fullName evidence="1">Uncharacterized protein</fullName>
    </submittedName>
</protein>
<organism evidence="1 2">
    <name type="scientific">Cinara cedri</name>
    <dbReference type="NCBI Taxonomy" id="506608"/>
    <lineage>
        <taxon>Eukaryota</taxon>
        <taxon>Metazoa</taxon>
        <taxon>Ecdysozoa</taxon>
        <taxon>Arthropoda</taxon>
        <taxon>Hexapoda</taxon>
        <taxon>Insecta</taxon>
        <taxon>Pterygota</taxon>
        <taxon>Neoptera</taxon>
        <taxon>Paraneoptera</taxon>
        <taxon>Hemiptera</taxon>
        <taxon>Sternorrhyncha</taxon>
        <taxon>Aphidomorpha</taxon>
        <taxon>Aphidoidea</taxon>
        <taxon>Aphididae</taxon>
        <taxon>Lachninae</taxon>
        <taxon>Cinara</taxon>
    </lineage>
</organism>
<dbReference type="Proteomes" id="UP000325440">
    <property type="component" value="Unassembled WGS sequence"/>
</dbReference>
<dbReference type="OrthoDB" id="8928810at2759"/>
<evidence type="ECO:0000313" key="2">
    <source>
        <dbReference type="Proteomes" id="UP000325440"/>
    </source>
</evidence>
<name>A0A5E4MRJ7_9HEMI</name>
<reference evidence="1 2" key="1">
    <citation type="submission" date="2019-08" db="EMBL/GenBank/DDBJ databases">
        <authorList>
            <person name="Alioto T."/>
            <person name="Alioto T."/>
            <person name="Gomez Garrido J."/>
        </authorList>
    </citation>
    <scope>NUCLEOTIDE SEQUENCE [LARGE SCALE GENOMIC DNA]</scope>
</reference>
<evidence type="ECO:0000313" key="1">
    <source>
        <dbReference type="EMBL" id="VVC32500.1"/>
    </source>
</evidence>
<sequence>MFELTRTKWLIVRITNFWITICAKNTSKVNENLFSEPSSLFIQLDSVESSEADCQDSLWLSEWTSVQWTEKKEKFKGLYCTDGKIGCDICRKVSKLKTPQKIEISQEWVTCEIDGGTNTNKKTCLTVLKNKLKKHFESNAHKSAVQILDNKDKNMLSKLMEENDYQIN</sequence>
<dbReference type="EMBL" id="CABPRJ010000956">
    <property type="protein sequence ID" value="VVC32500.1"/>
    <property type="molecule type" value="Genomic_DNA"/>
</dbReference>